<evidence type="ECO:0000259" key="2">
    <source>
        <dbReference type="Pfam" id="PF01648"/>
    </source>
</evidence>
<dbReference type="GO" id="GO:0000287">
    <property type="term" value="F:magnesium ion binding"/>
    <property type="evidence" value="ECO:0007669"/>
    <property type="project" value="InterPro"/>
</dbReference>
<proteinExistence type="predicted"/>
<dbReference type="AlphaFoldDB" id="A0A160TXS7"/>
<reference evidence="3" key="1">
    <citation type="submission" date="2015-10" db="EMBL/GenBank/DDBJ databases">
        <authorList>
            <person name="Gilbert D.G."/>
        </authorList>
    </citation>
    <scope>NUCLEOTIDE SEQUENCE</scope>
</reference>
<dbReference type="InterPro" id="IPR008278">
    <property type="entry name" value="4-PPantetheinyl_Trfase_dom"/>
</dbReference>
<name>A0A160TXS7_9ZZZZ</name>
<dbReference type="EMBL" id="CZQD01000009">
    <property type="protein sequence ID" value="CUS55788.1"/>
    <property type="molecule type" value="Genomic_DNA"/>
</dbReference>
<dbReference type="InterPro" id="IPR050559">
    <property type="entry name" value="P-Pant_transferase_sf"/>
</dbReference>
<evidence type="ECO:0000256" key="1">
    <source>
        <dbReference type="ARBA" id="ARBA00022679"/>
    </source>
</evidence>
<dbReference type="GO" id="GO:0005829">
    <property type="term" value="C:cytosol"/>
    <property type="evidence" value="ECO:0007669"/>
    <property type="project" value="TreeGrafter"/>
</dbReference>
<organism evidence="3">
    <name type="scientific">hydrothermal vent metagenome</name>
    <dbReference type="NCBI Taxonomy" id="652676"/>
    <lineage>
        <taxon>unclassified sequences</taxon>
        <taxon>metagenomes</taxon>
        <taxon>ecological metagenomes</taxon>
    </lineage>
</organism>
<dbReference type="Gene3D" id="3.90.470.20">
    <property type="entry name" value="4'-phosphopantetheinyl transferase domain"/>
    <property type="match status" value="1"/>
</dbReference>
<dbReference type="SUPFAM" id="SSF56214">
    <property type="entry name" value="4'-phosphopantetheinyl transferase"/>
    <property type="match status" value="2"/>
</dbReference>
<protein>
    <recommendedName>
        <fullName evidence="2">4'-phosphopantetheinyl transferase domain-containing protein</fullName>
    </recommendedName>
</protein>
<dbReference type="PANTHER" id="PTHR12215:SF10">
    <property type="entry name" value="L-AMINOADIPATE-SEMIALDEHYDE DEHYDROGENASE-PHOSPHOPANTETHEINYL TRANSFERASE"/>
    <property type="match status" value="1"/>
</dbReference>
<evidence type="ECO:0000313" key="3">
    <source>
        <dbReference type="EMBL" id="CUS55788.1"/>
    </source>
</evidence>
<feature type="domain" description="4'-phosphopantetheinyl transferase" evidence="2">
    <location>
        <begin position="70"/>
        <end position="157"/>
    </location>
</feature>
<gene>
    <name evidence="3" type="ORF">MGWOODY_Hyp351</name>
</gene>
<dbReference type="GO" id="GO:0019878">
    <property type="term" value="P:lysine biosynthetic process via aminoadipic acid"/>
    <property type="evidence" value="ECO:0007669"/>
    <property type="project" value="TreeGrafter"/>
</dbReference>
<dbReference type="Pfam" id="PF01648">
    <property type="entry name" value="ACPS"/>
    <property type="match status" value="1"/>
</dbReference>
<dbReference type="PANTHER" id="PTHR12215">
    <property type="entry name" value="PHOSPHOPANTETHEINE TRANSFERASE"/>
    <property type="match status" value="1"/>
</dbReference>
<sequence>MFDPDIRLDLERSFAAVRTGLSNHLGQAKADIVLEHDTLGAPSLRNMRELYLSISRTGGWSAFATSHDKAVGIDIEKVRDIDWRQMLPMMCSASERKIFSGIADDDLLPFYRLWTIKEAIMKAAGQGFRMGAPTINLSASLILGETSQGQVSHTDRIFDISCFLHGDIVTCVAGECA</sequence>
<keyword evidence="1" id="KW-0808">Transferase</keyword>
<dbReference type="InterPro" id="IPR037143">
    <property type="entry name" value="4-PPantetheinyl_Trfase_dom_sf"/>
</dbReference>
<accession>A0A160TXS7</accession>
<dbReference type="GO" id="GO:0008897">
    <property type="term" value="F:holo-[acyl-carrier-protein] synthase activity"/>
    <property type="evidence" value="ECO:0007669"/>
    <property type="project" value="InterPro"/>
</dbReference>